<dbReference type="AlphaFoldDB" id="A0AAD7SQH3"/>
<reference evidence="1" key="1">
    <citation type="journal article" date="2023" name="Science">
        <title>Genome structures resolve the early diversification of teleost fishes.</title>
        <authorList>
            <person name="Parey E."/>
            <person name="Louis A."/>
            <person name="Montfort J."/>
            <person name="Bouchez O."/>
            <person name="Roques C."/>
            <person name="Iampietro C."/>
            <person name="Lluch J."/>
            <person name="Castinel A."/>
            <person name="Donnadieu C."/>
            <person name="Desvignes T."/>
            <person name="Floi Bucao C."/>
            <person name="Jouanno E."/>
            <person name="Wen M."/>
            <person name="Mejri S."/>
            <person name="Dirks R."/>
            <person name="Jansen H."/>
            <person name="Henkel C."/>
            <person name="Chen W.J."/>
            <person name="Zahm M."/>
            <person name="Cabau C."/>
            <person name="Klopp C."/>
            <person name="Thompson A.W."/>
            <person name="Robinson-Rechavi M."/>
            <person name="Braasch I."/>
            <person name="Lecointre G."/>
            <person name="Bobe J."/>
            <person name="Postlethwait J.H."/>
            <person name="Berthelot C."/>
            <person name="Roest Crollius H."/>
            <person name="Guiguen Y."/>
        </authorList>
    </citation>
    <scope>NUCLEOTIDE SEQUENCE</scope>
    <source>
        <strain evidence="1">NC1722</strain>
    </source>
</reference>
<comment type="caution">
    <text evidence="1">The sequence shown here is derived from an EMBL/GenBank/DDBJ whole genome shotgun (WGS) entry which is preliminary data.</text>
</comment>
<protein>
    <submittedName>
        <fullName evidence="1">Uncharacterized protein</fullName>
    </submittedName>
</protein>
<evidence type="ECO:0000313" key="1">
    <source>
        <dbReference type="EMBL" id="KAJ8407034.1"/>
    </source>
</evidence>
<evidence type="ECO:0000313" key="2">
    <source>
        <dbReference type="Proteomes" id="UP001221898"/>
    </source>
</evidence>
<gene>
    <name evidence="1" type="ORF">AAFF_G00293100</name>
</gene>
<keyword evidence="2" id="KW-1185">Reference proteome</keyword>
<organism evidence="1 2">
    <name type="scientific">Aldrovandia affinis</name>
    <dbReference type="NCBI Taxonomy" id="143900"/>
    <lineage>
        <taxon>Eukaryota</taxon>
        <taxon>Metazoa</taxon>
        <taxon>Chordata</taxon>
        <taxon>Craniata</taxon>
        <taxon>Vertebrata</taxon>
        <taxon>Euteleostomi</taxon>
        <taxon>Actinopterygii</taxon>
        <taxon>Neopterygii</taxon>
        <taxon>Teleostei</taxon>
        <taxon>Notacanthiformes</taxon>
        <taxon>Halosauridae</taxon>
        <taxon>Aldrovandia</taxon>
    </lineage>
</organism>
<accession>A0AAD7SQH3</accession>
<dbReference type="Proteomes" id="UP001221898">
    <property type="component" value="Unassembled WGS sequence"/>
</dbReference>
<name>A0AAD7SQH3_9TELE</name>
<dbReference type="EMBL" id="JAINUG010000041">
    <property type="protein sequence ID" value="KAJ8407034.1"/>
    <property type="molecule type" value="Genomic_DNA"/>
</dbReference>
<sequence length="128" mass="13680">MRRGPELEARRLVVSGDSCVGVVIVLPWGGSSVQGPKDVTTDGCIRLIVCGRPAVNESALRRGDCAHVCFSHCERGMSLAAAEENRIGFPFAFLRCPLGLLEPCDGGVLSLLLQADGGRIECLARPFR</sequence>
<proteinExistence type="predicted"/>